<feature type="compositionally biased region" description="Acidic residues" evidence="1">
    <location>
        <begin position="220"/>
        <end position="230"/>
    </location>
</feature>
<dbReference type="InterPro" id="IPR018613">
    <property type="entry name" value="Ccdc97-like"/>
</dbReference>
<evidence type="ECO:0008006" key="4">
    <source>
        <dbReference type="Google" id="ProtNLM"/>
    </source>
</evidence>
<feature type="compositionally biased region" description="Basic and acidic residues" evidence="1">
    <location>
        <begin position="104"/>
        <end position="120"/>
    </location>
</feature>
<dbReference type="OrthoDB" id="3345311at2759"/>
<keyword evidence="3" id="KW-1185">Reference proteome</keyword>
<sequence length="255" mass="29474">MDSNVFHGASILPYLDLPPTYQPSPSGSPIDFLNLHIRHLPPHLLQSFSSVTTPKQRTNVPVIRNRRVKYTQTNPDEFRFASASRAWPNLWQGITHGSAGLRSGQEEGKDERQWAEREFMGGRKQEVGKLGSLLGGYEEEREAERFRSLRRDYAARRQDEEEQEEDDEDDSDEGPHSASKFSGPEDTEQDARRLFERHIHERFIYGLLEDTTSYDRVDWDESLDSDDDREAEAHWFEVEEPDNVPISGDTGEMDY</sequence>
<feature type="region of interest" description="Disordered" evidence="1">
    <location>
        <begin position="155"/>
        <end position="190"/>
    </location>
</feature>
<name>A0A067QL58_9AGAM</name>
<dbReference type="Proteomes" id="UP000027265">
    <property type="component" value="Unassembled WGS sequence"/>
</dbReference>
<evidence type="ECO:0000313" key="2">
    <source>
        <dbReference type="EMBL" id="KDQ64257.1"/>
    </source>
</evidence>
<feature type="region of interest" description="Disordered" evidence="1">
    <location>
        <begin position="97"/>
        <end position="120"/>
    </location>
</feature>
<dbReference type="PANTHER" id="PTHR31840">
    <property type="entry name" value="COILED-COIL DOMAIN-CONTAINING PROTEIN 97"/>
    <property type="match status" value="1"/>
</dbReference>
<dbReference type="PANTHER" id="PTHR31840:SF1">
    <property type="entry name" value="COILED-COIL DOMAIN-CONTAINING PROTEIN 97"/>
    <property type="match status" value="1"/>
</dbReference>
<organism evidence="2 3">
    <name type="scientific">Jaapia argillacea MUCL 33604</name>
    <dbReference type="NCBI Taxonomy" id="933084"/>
    <lineage>
        <taxon>Eukaryota</taxon>
        <taxon>Fungi</taxon>
        <taxon>Dikarya</taxon>
        <taxon>Basidiomycota</taxon>
        <taxon>Agaricomycotina</taxon>
        <taxon>Agaricomycetes</taxon>
        <taxon>Agaricomycetidae</taxon>
        <taxon>Jaapiales</taxon>
        <taxon>Jaapiaceae</taxon>
        <taxon>Jaapia</taxon>
    </lineage>
</organism>
<evidence type="ECO:0000313" key="3">
    <source>
        <dbReference type="Proteomes" id="UP000027265"/>
    </source>
</evidence>
<dbReference type="InParanoid" id="A0A067QL58"/>
<gene>
    <name evidence="2" type="ORF">JAAARDRAFT_117675</name>
</gene>
<dbReference type="AlphaFoldDB" id="A0A067QL58"/>
<dbReference type="EMBL" id="KL197709">
    <property type="protein sequence ID" value="KDQ64257.1"/>
    <property type="molecule type" value="Genomic_DNA"/>
</dbReference>
<dbReference type="STRING" id="933084.A0A067QL58"/>
<protein>
    <recommendedName>
        <fullName evidence="4">CCD97-like C-terminal domain-containing protein</fullName>
    </recommendedName>
</protein>
<reference evidence="3" key="1">
    <citation type="journal article" date="2014" name="Proc. Natl. Acad. Sci. U.S.A.">
        <title>Extensive sampling of basidiomycete genomes demonstrates inadequacy of the white-rot/brown-rot paradigm for wood decay fungi.</title>
        <authorList>
            <person name="Riley R."/>
            <person name="Salamov A.A."/>
            <person name="Brown D.W."/>
            <person name="Nagy L.G."/>
            <person name="Floudas D."/>
            <person name="Held B.W."/>
            <person name="Levasseur A."/>
            <person name="Lombard V."/>
            <person name="Morin E."/>
            <person name="Otillar R."/>
            <person name="Lindquist E.A."/>
            <person name="Sun H."/>
            <person name="LaButti K.M."/>
            <person name="Schmutz J."/>
            <person name="Jabbour D."/>
            <person name="Luo H."/>
            <person name="Baker S.E."/>
            <person name="Pisabarro A.G."/>
            <person name="Walton J.D."/>
            <person name="Blanchette R.A."/>
            <person name="Henrissat B."/>
            <person name="Martin F."/>
            <person name="Cullen D."/>
            <person name="Hibbett D.S."/>
            <person name="Grigoriev I.V."/>
        </authorList>
    </citation>
    <scope>NUCLEOTIDE SEQUENCE [LARGE SCALE GENOMIC DNA]</scope>
    <source>
        <strain evidence="3">MUCL 33604</strain>
    </source>
</reference>
<feature type="region of interest" description="Disordered" evidence="1">
    <location>
        <begin position="215"/>
        <end position="255"/>
    </location>
</feature>
<accession>A0A067QL58</accession>
<feature type="compositionally biased region" description="Acidic residues" evidence="1">
    <location>
        <begin position="160"/>
        <end position="172"/>
    </location>
</feature>
<proteinExistence type="predicted"/>
<evidence type="ECO:0000256" key="1">
    <source>
        <dbReference type="SAM" id="MobiDB-lite"/>
    </source>
</evidence>
<dbReference type="HOGENOM" id="CLU_081903_0_0_1"/>